<comment type="caution">
    <text evidence="1">The sequence shown here is derived from an EMBL/GenBank/DDBJ whole genome shotgun (WGS) entry which is preliminary data.</text>
</comment>
<name>A0A835PIH6_VANPL</name>
<sequence>MSTKIFSKELEMSNYGRRRSRWTVPGGRQWSDHREGGRDAMIESQQALHCEGCGRDVRQKNDCGTRIAGAVCYEVNLIGK</sequence>
<gene>
    <name evidence="1" type="ORF">HPP92_025133</name>
</gene>
<organism evidence="1 2">
    <name type="scientific">Vanilla planifolia</name>
    <name type="common">Vanilla</name>
    <dbReference type="NCBI Taxonomy" id="51239"/>
    <lineage>
        <taxon>Eukaryota</taxon>
        <taxon>Viridiplantae</taxon>
        <taxon>Streptophyta</taxon>
        <taxon>Embryophyta</taxon>
        <taxon>Tracheophyta</taxon>
        <taxon>Spermatophyta</taxon>
        <taxon>Magnoliopsida</taxon>
        <taxon>Liliopsida</taxon>
        <taxon>Asparagales</taxon>
        <taxon>Orchidaceae</taxon>
        <taxon>Vanilloideae</taxon>
        <taxon>Vanilleae</taxon>
        <taxon>Vanilla</taxon>
    </lineage>
</organism>
<evidence type="ECO:0000313" key="1">
    <source>
        <dbReference type="EMBL" id="KAG0453829.1"/>
    </source>
</evidence>
<proteinExistence type="predicted"/>
<dbReference type="Proteomes" id="UP000639772">
    <property type="component" value="Unassembled WGS sequence"/>
</dbReference>
<protein>
    <submittedName>
        <fullName evidence="1">Uncharacterized protein</fullName>
    </submittedName>
</protein>
<dbReference type="AlphaFoldDB" id="A0A835PIH6"/>
<dbReference type="EMBL" id="JADCNM010000014">
    <property type="protein sequence ID" value="KAG0453829.1"/>
    <property type="molecule type" value="Genomic_DNA"/>
</dbReference>
<accession>A0A835PIH6</accession>
<evidence type="ECO:0000313" key="2">
    <source>
        <dbReference type="Proteomes" id="UP000639772"/>
    </source>
</evidence>
<reference evidence="1 2" key="1">
    <citation type="journal article" date="2020" name="Nat. Food">
        <title>A phased Vanilla planifolia genome enables genetic improvement of flavour and production.</title>
        <authorList>
            <person name="Hasing T."/>
            <person name="Tang H."/>
            <person name="Brym M."/>
            <person name="Khazi F."/>
            <person name="Huang T."/>
            <person name="Chambers A.H."/>
        </authorList>
    </citation>
    <scope>NUCLEOTIDE SEQUENCE [LARGE SCALE GENOMIC DNA]</scope>
    <source>
        <tissue evidence="1">Leaf</tissue>
    </source>
</reference>